<gene>
    <name evidence="2" type="ORF">CU097_007830</name>
</gene>
<organism evidence="2 3">
    <name type="scientific">Rhizopus azygosporus</name>
    <name type="common">Rhizopus microsporus var. azygosporus</name>
    <dbReference type="NCBI Taxonomy" id="86630"/>
    <lineage>
        <taxon>Eukaryota</taxon>
        <taxon>Fungi</taxon>
        <taxon>Fungi incertae sedis</taxon>
        <taxon>Mucoromycota</taxon>
        <taxon>Mucoromycotina</taxon>
        <taxon>Mucoromycetes</taxon>
        <taxon>Mucorales</taxon>
        <taxon>Mucorineae</taxon>
        <taxon>Rhizopodaceae</taxon>
        <taxon>Rhizopus</taxon>
    </lineage>
</organism>
<dbReference type="STRING" id="86630.A0A367JTG7"/>
<protein>
    <recommendedName>
        <fullName evidence="1">Queuosine 5'-phosphate N-glycosylase/hydrolase</fullName>
        <ecNumber evidence="1">3.2.2.-</ecNumber>
    </recommendedName>
    <alternativeName>
        <fullName evidence="1">Queuosine-nucleotide N-glycosylase/hydrolase</fullName>
    </alternativeName>
</protein>
<dbReference type="InterPro" id="IPR019438">
    <property type="entry name" value="Q_salvage"/>
</dbReference>
<proteinExistence type="inferred from homology"/>
<dbReference type="AlphaFoldDB" id="A0A367JTG7"/>
<dbReference type="EMBL" id="PJQL01000756">
    <property type="protein sequence ID" value="RCH92981.1"/>
    <property type="molecule type" value="Genomic_DNA"/>
</dbReference>
<keyword evidence="1" id="KW-0378">Hydrolase</keyword>
<dbReference type="PANTHER" id="PTHR21314">
    <property type="entry name" value="QUEUOSINE 5'-PHOSPHATE N-GLYCOSYLASE_HYDROLASE-RELATED"/>
    <property type="match status" value="1"/>
</dbReference>
<comment type="catalytic activity">
    <reaction evidence="1">
        <text>queuosine 5'-phosphate + H2O = queuine + D-ribose 5-phosphate</text>
        <dbReference type="Rhea" id="RHEA:75387"/>
        <dbReference type="ChEBI" id="CHEBI:15377"/>
        <dbReference type="ChEBI" id="CHEBI:17433"/>
        <dbReference type="ChEBI" id="CHEBI:78346"/>
        <dbReference type="ChEBI" id="CHEBI:194371"/>
    </reaction>
    <physiologicalReaction direction="left-to-right" evidence="1">
        <dbReference type="Rhea" id="RHEA:75388"/>
    </physiologicalReaction>
</comment>
<evidence type="ECO:0000313" key="2">
    <source>
        <dbReference type="EMBL" id="RCH92981.1"/>
    </source>
</evidence>
<reference evidence="2 3" key="1">
    <citation type="journal article" date="2018" name="G3 (Bethesda)">
        <title>Phylogenetic and Phylogenomic Definition of Rhizopus Species.</title>
        <authorList>
            <person name="Gryganskyi A.P."/>
            <person name="Golan J."/>
            <person name="Dolatabadi S."/>
            <person name="Mondo S."/>
            <person name="Robb S."/>
            <person name="Idnurm A."/>
            <person name="Muszewska A."/>
            <person name="Steczkiewicz K."/>
            <person name="Masonjones S."/>
            <person name="Liao H.L."/>
            <person name="Gajdeczka M.T."/>
            <person name="Anike F."/>
            <person name="Vuek A."/>
            <person name="Anishchenko I.M."/>
            <person name="Voigt K."/>
            <person name="de Hoog G.S."/>
            <person name="Smith M.E."/>
            <person name="Heitman J."/>
            <person name="Vilgalys R."/>
            <person name="Stajich J.E."/>
        </authorList>
    </citation>
    <scope>NUCLEOTIDE SEQUENCE [LARGE SCALE GENOMIC DNA]</scope>
    <source>
        <strain evidence="2 3">CBS 357.93</strain>
    </source>
</reference>
<comment type="function">
    <text evidence="1">Catalyzes the hydrolysis of queuosine 5'-phosphate, releasing the nucleobase queuine (q). Is required for salvage of queuine from exogenous queuosine (Q) that is imported and then converted to queuosine 5'-phosphate intracellularly.</text>
</comment>
<dbReference type="GO" id="GO:0016787">
    <property type="term" value="F:hydrolase activity"/>
    <property type="evidence" value="ECO:0007669"/>
    <property type="project" value="UniProtKB-KW"/>
</dbReference>
<accession>A0A367JTG7</accession>
<dbReference type="Pfam" id="PF10343">
    <property type="entry name" value="Q_salvage"/>
    <property type="match status" value="1"/>
</dbReference>
<dbReference type="GO" id="GO:0006400">
    <property type="term" value="P:tRNA modification"/>
    <property type="evidence" value="ECO:0007669"/>
    <property type="project" value="TreeGrafter"/>
</dbReference>
<keyword evidence="3" id="KW-1185">Reference proteome</keyword>
<sequence length="352" mass="39924">MEAVDKTATLPTGNFVEAVRTSCRALTEKSDKVKISKQGIDRFLSELDKKQYEELSYDSSVILPLKFSTMEEELNFISVINLLNFGSGYRLELHKYAGRGAFDTIRYGVMAMHIGGIPMDAKTFSEIDIFKVSEIFQFPIDQEVRHETLDFVTMSQPTPLKPLAVGITSTLNTTGKYLQDHGYKSLAQFILDHAKKQPKDALYLVEALVRAFPALHDHYVFGDDKVYLFKKAQIMVYHLWFLLRHQVPDLFDFTNINSLTVFADNVVPTMLIHLGVMEIADEWKEMIEKNVDLSVEVTTTLRAASVAACEDIVQASNGLMNTGGLDVYLWQLGKVGDYRKIPRLQLKDTIMF</sequence>
<name>A0A367JTG7_RHIAZ</name>
<dbReference type="EC" id="3.2.2.-" evidence="1"/>
<evidence type="ECO:0000256" key="1">
    <source>
        <dbReference type="RuleBase" id="RU365002"/>
    </source>
</evidence>
<comment type="similarity">
    <text evidence="1">Belongs to the QNG1 protein family.</text>
</comment>
<dbReference type="PANTHER" id="PTHR21314:SF1">
    <property type="entry name" value="QUEUOSINE SALVAGE PROTEIN"/>
    <property type="match status" value="1"/>
</dbReference>
<evidence type="ECO:0000313" key="3">
    <source>
        <dbReference type="Proteomes" id="UP000252139"/>
    </source>
</evidence>
<dbReference type="OrthoDB" id="416777at2759"/>
<comment type="caution">
    <text evidence="2">The sequence shown here is derived from an EMBL/GenBank/DDBJ whole genome shotgun (WGS) entry which is preliminary data.</text>
</comment>
<dbReference type="Proteomes" id="UP000252139">
    <property type="component" value="Unassembled WGS sequence"/>
</dbReference>